<evidence type="ECO:0000313" key="2">
    <source>
        <dbReference type="EMBL" id="MFB5192055.1"/>
    </source>
</evidence>
<evidence type="ECO:0000259" key="1">
    <source>
        <dbReference type="Pfam" id="PF01882"/>
    </source>
</evidence>
<keyword evidence="3" id="KW-1185">Reference proteome</keyword>
<dbReference type="EMBL" id="JBDXSU010000016">
    <property type="protein sequence ID" value="MFB5192055.1"/>
    <property type="molecule type" value="Genomic_DNA"/>
</dbReference>
<dbReference type="Pfam" id="PF01882">
    <property type="entry name" value="DUF58"/>
    <property type="match status" value="1"/>
</dbReference>
<dbReference type="PANTHER" id="PTHR34351:SF2">
    <property type="entry name" value="DUF58 DOMAIN-CONTAINING PROTEIN"/>
    <property type="match status" value="1"/>
</dbReference>
<name>A0ABV5AJ31_9BACL</name>
<organism evidence="2 3">
    <name type="scientific">Alicyclobacillus fastidiosus</name>
    <dbReference type="NCBI Taxonomy" id="392011"/>
    <lineage>
        <taxon>Bacteria</taxon>
        <taxon>Bacillati</taxon>
        <taxon>Bacillota</taxon>
        <taxon>Bacilli</taxon>
        <taxon>Bacillales</taxon>
        <taxon>Alicyclobacillaceae</taxon>
        <taxon>Alicyclobacillus</taxon>
    </lineage>
</organism>
<dbReference type="Proteomes" id="UP001579974">
    <property type="component" value="Unassembled WGS sequence"/>
</dbReference>
<feature type="domain" description="DUF58" evidence="1">
    <location>
        <begin position="177"/>
        <end position="341"/>
    </location>
</feature>
<accession>A0ABV5AJ31</accession>
<sequence>MLTVLWLVFVVAVMIWVWPRWWASVVQDKVDCIVDFPRHECDIGEALPLKVTLVNRSWLPIPFAEVHVNLPHELSTLQDDGAHQLVFATYVLMRRRVQIEFTLYGFHRGPAAVKDVVVRMHEGIGLRNTYVYDQPIAKIAVRPNPDPCPNRPRPVANQGEKAVDRWLFPDETMFKGVRPYQESDPARHIHWRASARLGRLVAKQFFSSTELDVLLILNAQTTEPHWKGSAREPFEELIGYLTDVALSLERVGARLSFASNASVVGRRGVALPSQLSGASLRSLLGHAQPYATESLGAILSYLLKHRQSTPHQVILFSAFETDDQTKLVNQLRRSGRQIDFVRAVRHPLETADAVVDPVGPAREVTKVGGEAR</sequence>
<dbReference type="PANTHER" id="PTHR34351">
    <property type="entry name" value="SLR1927 PROTEIN-RELATED"/>
    <property type="match status" value="1"/>
</dbReference>
<evidence type="ECO:0000313" key="3">
    <source>
        <dbReference type="Proteomes" id="UP001579974"/>
    </source>
</evidence>
<dbReference type="InterPro" id="IPR002881">
    <property type="entry name" value="DUF58"/>
</dbReference>
<reference evidence="2 3" key="1">
    <citation type="journal article" date="2024" name="Int. J. Mol. Sci.">
        <title>Exploration of Alicyclobacillus spp. Genome in Search of Antibiotic Resistance.</title>
        <authorList>
            <person name="Bucka-Kolendo J."/>
            <person name="Kiousi D.E."/>
            <person name="Dekowska A."/>
            <person name="Mikolajczuk-Szczyrba A."/>
            <person name="Karadedos D.M."/>
            <person name="Michael P."/>
            <person name="Galanis A."/>
            <person name="Sokolowska B."/>
        </authorList>
    </citation>
    <scope>NUCLEOTIDE SEQUENCE [LARGE SCALE GENOMIC DNA]</scope>
    <source>
        <strain evidence="2 3">KKP 3000</strain>
    </source>
</reference>
<proteinExistence type="predicted"/>
<comment type="caution">
    <text evidence="2">The sequence shown here is derived from an EMBL/GenBank/DDBJ whole genome shotgun (WGS) entry which is preliminary data.</text>
</comment>
<gene>
    <name evidence="2" type="ORF">KKP3000_000848</name>
</gene>
<dbReference type="RefSeq" id="WP_275476068.1">
    <property type="nucleotide sequence ID" value="NZ_CP162940.1"/>
</dbReference>
<protein>
    <submittedName>
        <fullName evidence="2">DUF58 domain-containing protein</fullName>
    </submittedName>
</protein>